<comment type="similarity">
    <text evidence="2">Belongs to the threonine aldolase family.</text>
</comment>
<proteinExistence type="inferred from homology"/>
<dbReference type="Gene3D" id="3.40.640.10">
    <property type="entry name" value="Type I PLP-dependent aspartate aminotransferase-like (Major domain)"/>
    <property type="match status" value="1"/>
</dbReference>
<dbReference type="EMBL" id="JASJEU010000022">
    <property type="protein sequence ID" value="MDJ1651323.1"/>
    <property type="molecule type" value="Genomic_DNA"/>
</dbReference>
<comment type="cofactor">
    <cofactor evidence="1">
        <name>pyridoxal 5'-phosphate</name>
        <dbReference type="ChEBI" id="CHEBI:597326"/>
    </cofactor>
</comment>
<dbReference type="Proteomes" id="UP001232750">
    <property type="component" value="Unassembled WGS sequence"/>
</dbReference>
<dbReference type="InterPro" id="IPR015424">
    <property type="entry name" value="PyrdxlP-dep_Trfase"/>
</dbReference>
<dbReference type="PANTHER" id="PTHR48097:SF5">
    <property type="entry name" value="LOW SPECIFICITY L-THREONINE ALDOLASE"/>
    <property type="match status" value="1"/>
</dbReference>
<keyword evidence="5" id="KW-0456">Lyase</keyword>
<dbReference type="InterPro" id="IPR015422">
    <property type="entry name" value="PyrdxlP-dep_Trfase_small"/>
</dbReference>
<dbReference type="Gene3D" id="3.90.1150.10">
    <property type="entry name" value="Aspartate Aminotransferase, domain 1"/>
    <property type="match status" value="1"/>
</dbReference>
<organism evidence="5 6">
    <name type="scientific">Gordonibacter faecis</name>
    <dbReference type="NCBI Taxonomy" id="3047475"/>
    <lineage>
        <taxon>Bacteria</taxon>
        <taxon>Bacillati</taxon>
        <taxon>Actinomycetota</taxon>
        <taxon>Coriobacteriia</taxon>
        <taxon>Eggerthellales</taxon>
        <taxon>Eggerthellaceae</taxon>
        <taxon>Gordonibacter</taxon>
    </lineage>
</organism>
<evidence type="ECO:0000256" key="2">
    <source>
        <dbReference type="ARBA" id="ARBA00006966"/>
    </source>
</evidence>
<name>A0ABT7DP46_9ACTN</name>
<dbReference type="InterPro" id="IPR001597">
    <property type="entry name" value="ArAA_b-elim_lyase/Thr_aldolase"/>
</dbReference>
<evidence type="ECO:0000313" key="5">
    <source>
        <dbReference type="EMBL" id="MDJ1651323.1"/>
    </source>
</evidence>
<reference evidence="5 6" key="1">
    <citation type="submission" date="2023-05" db="EMBL/GenBank/DDBJ databases">
        <title>Gordonibacter KGMB12511T sp. nov., isolated from faeces of healthy Korean.</title>
        <authorList>
            <person name="Kim H.S."/>
            <person name="Kim J.-S."/>
            <person name="Suh M.K."/>
            <person name="Eom M.K."/>
            <person name="Do H.E."/>
            <person name="Lee J.-S."/>
        </authorList>
    </citation>
    <scope>NUCLEOTIDE SEQUENCE [LARGE SCALE GENOMIC DNA]</scope>
    <source>
        <strain evidence="5 6">KGMB12511</strain>
    </source>
</reference>
<evidence type="ECO:0000256" key="1">
    <source>
        <dbReference type="ARBA" id="ARBA00001933"/>
    </source>
</evidence>
<sequence length="346" mass="38050">MLHFDSDYMEGAHPAIIERLAATNLDQTSGYGTDEVCERARQRIHEACACPEAAVYFLVGGTQANAAVADQILRPWEGIISATTGHITAHEAGAVEACGRKTLPLPQHDDKLDAAEVRAYCEAYWADENREHIVAPGAVYISHPTEYGTVYSLAELEALSQVCRDFDMRLFMDGARLGYGLAAVGTDVTLPDIARLCDAFYIGGTKVGAFCGEAVVFTKPGLDDHFFTLMKKRGALLAKGRFLGLQFDVLFEREADGRLRYENAGHHAVELAQRLAEGFRAKGYQLHLSSPTNQQFVVLDDATKERLAHHATFGFWELTPDGRTVVRFATSWATNPKVIDELLALL</sequence>
<evidence type="ECO:0000259" key="4">
    <source>
        <dbReference type="Pfam" id="PF01212"/>
    </source>
</evidence>
<dbReference type="PANTHER" id="PTHR48097">
    <property type="entry name" value="L-THREONINE ALDOLASE-RELATED"/>
    <property type="match status" value="1"/>
</dbReference>
<dbReference type="RefSeq" id="WP_283832670.1">
    <property type="nucleotide sequence ID" value="NZ_JASJEU010000022.1"/>
</dbReference>
<dbReference type="Pfam" id="PF01212">
    <property type="entry name" value="Beta_elim_lyase"/>
    <property type="match status" value="1"/>
</dbReference>
<keyword evidence="3" id="KW-0663">Pyridoxal phosphate</keyword>
<evidence type="ECO:0000313" key="6">
    <source>
        <dbReference type="Proteomes" id="UP001232750"/>
    </source>
</evidence>
<gene>
    <name evidence="5" type="ORF">QNJ86_10965</name>
</gene>
<dbReference type="GO" id="GO:0016829">
    <property type="term" value="F:lyase activity"/>
    <property type="evidence" value="ECO:0007669"/>
    <property type="project" value="UniProtKB-KW"/>
</dbReference>
<dbReference type="SUPFAM" id="SSF53383">
    <property type="entry name" value="PLP-dependent transferases"/>
    <property type="match status" value="1"/>
</dbReference>
<dbReference type="InterPro" id="IPR015421">
    <property type="entry name" value="PyrdxlP-dep_Trfase_major"/>
</dbReference>
<keyword evidence="6" id="KW-1185">Reference proteome</keyword>
<protein>
    <submittedName>
        <fullName evidence="5">Beta-eliminating lyase-related protein</fullName>
    </submittedName>
</protein>
<accession>A0ABT7DP46</accession>
<evidence type="ECO:0000256" key="3">
    <source>
        <dbReference type="ARBA" id="ARBA00022898"/>
    </source>
</evidence>
<feature type="domain" description="Aromatic amino acid beta-eliminating lyase/threonine aldolase" evidence="4">
    <location>
        <begin position="5"/>
        <end position="297"/>
    </location>
</feature>
<comment type="caution">
    <text evidence="5">The sequence shown here is derived from an EMBL/GenBank/DDBJ whole genome shotgun (WGS) entry which is preliminary data.</text>
</comment>